<evidence type="ECO:0000313" key="3">
    <source>
        <dbReference type="Proteomes" id="UP000010290"/>
    </source>
</evidence>
<evidence type="ECO:0008006" key="4">
    <source>
        <dbReference type="Google" id="ProtNLM"/>
    </source>
</evidence>
<sequence length="86" mass="9550">MPISVSKNTQERRIITGLWSVFAVIFLSVIYLLSNMGIDNVKIAIIVAMLTTIAMLFNRGSRRLLIVPAIITLLCSLAAFVLQHHP</sequence>
<gene>
    <name evidence="2" type="ORF">OO7_15584</name>
</gene>
<dbReference type="OrthoDB" id="6455831at2"/>
<dbReference type="PATRIC" id="fig|1141660.3.peg.3120"/>
<feature type="transmembrane region" description="Helical" evidence="1">
    <location>
        <begin position="64"/>
        <end position="82"/>
    </location>
</feature>
<evidence type="ECO:0000256" key="1">
    <source>
        <dbReference type="SAM" id="Phobius"/>
    </source>
</evidence>
<keyword evidence="1" id="KW-0472">Membrane</keyword>
<dbReference type="EMBL" id="AKKN01000013">
    <property type="protein sequence ID" value="EKT53645.1"/>
    <property type="molecule type" value="Genomic_DNA"/>
</dbReference>
<evidence type="ECO:0000313" key="2">
    <source>
        <dbReference type="EMBL" id="EKT53645.1"/>
    </source>
</evidence>
<reference evidence="2 3" key="1">
    <citation type="journal article" date="2012" name="BMC Genomics">
        <title>Comparative genomics of bacteria in the genus Providencia isolated from wild Drosophila melanogaster.</title>
        <authorList>
            <person name="Galac M.R."/>
            <person name="Lazzaro B.P."/>
        </authorList>
    </citation>
    <scope>NUCLEOTIDE SEQUENCE [LARGE SCALE GENOMIC DNA]</scope>
    <source>
        <strain evidence="2 3">DSM 19967</strain>
    </source>
</reference>
<dbReference type="InterPro" id="IPR009885">
    <property type="entry name" value="DUF1435"/>
</dbReference>
<dbReference type="AlphaFoldDB" id="K8WBL7"/>
<dbReference type="HOGENOM" id="CLU_2495403_0_0_6"/>
<feature type="transmembrane region" description="Helical" evidence="1">
    <location>
        <begin position="40"/>
        <end position="57"/>
    </location>
</feature>
<feature type="transmembrane region" description="Helical" evidence="1">
    <location>
        <begin position="14"/>
        <end position="34"/>
    </location>
</feature>
<keyword evidence="1" id="KW-1133">Transmembrane helix</keyword>
<name>K8WBL7_9GAMM</name>
<accession>K8WBL7</accession>
<dbReference type="Pfam" id="PF07256">
    <property type="entry name" value="DUF1435"/>
    <property type="match status" value="1"/>
</dbReference>
<proteinExistence type="predicted"/>
<comment type="caution">
    <text evidence="2">The sequence shown here is derived from an EMBL/GenBank/DDBJ whole genome shotgun (WGS) entry which is preliminary data.</text>
</comment>
<keyword evidence="1" id="KW-0812">Transmembrane</keyword>
<organism evidence="2 3">
    <name type="scientific">Providencia sneebia DSM 19967</name>
    <dbReference type="NCBI Taxonomy" id="1141660"/>
    <lineage>
        <taxon>Bacteria</taxon>
        <taxon>Pseudomonadati</taxon>
        <taxon>Pseudomonadota</taxon>
        <taxon>Gammaproteobacteria</taxon>
        <taxon>Enterobacterales</taxon>
        <taxon>Morganellaceae</taxon>
        <taxon>Providencia</taxon>
    </lineage>
</organism>
<dbReference type="RefSeq" id="WP_008916850.1">
    <property type="nucleotide sequence ID" value="NZ_CM001773.1"/>
</dbReference>
<protein>
    <recommendedName>
        <fullName evidence="4">DUF1435 domain-containing protein</fullName>
    </recommendedName>
</protein>
<keyword evidence="3" id="KW-1185">Reference proteome</keyword>
<dbReference type="Proteomes" id="UP000010290">
    <property type="component" value="Chromosome"/>
</dbReference>